<dbReference type="PANTHER" id="PTHR46211">
    <property type="entry name" value="GLYCEROPHOSPHORYL DIESTER PHOSPHODIESTERASE"/>
    <property type="match status" value="1"/>
</dbReference>
<dbReference type="SUPFAM" id="SSF51695">
    <property type="entry name" value="PLC-like phosphodiesterases"/>
    <property type="match status" value="1"/>
</dbReference>
<dbReference type="PROSITE" id="PS51704">
    <property type="entry name" value="GP_PDE"/>
    <property type="match status" value="1"/>
</dbReference>
<evidence type="ECO:0000313" key="3">
    <source>
        <dbReference type="Proteomes" id="UP000599074"/>
    </source>
</evidence>
<dbReference type="Gene3D" id="3.20.20.190">
    <property type="entry name" value="Phosphatidylinositol (PI) phosphodiesterase"/>
    <property type="match status" value="1"/>
</dbReference>
<sequence length="290" mass="32058">MAANLPSRNRATRVPAPTPVKRPLVFAHRGSSVAEPEHTLTAYLRAIEEGADGVECDVRLTRDGQLVCVHDRRLERTSNGQGLVSTRTLAELGELDFGSWHPGPGEDDDLVYDVTADGRARVLTLDRLLTAVHEANRPMRLLIETKHPSRYGPAVEEKVVEALRRYGVHEPRRGHPVEVSVMSFSALAVRRTRRLAPLLPTVMLMDLLPAGLRGGRLPFGSRVGGPGVRLLRAHPELVQRLHDRGHQVYVWTVNEAADVDLMIELGVEGVISDRPGFVRRRLDELGLPPA</sequence>
<dbReference type="GO" id="GO:0006629">
    <property type="term" value="P:lipid metabolic process"/>
    <property type="evidence" value="ECO:0007669"/>
    <property type="project" value="InterPro"/>
</dbReference>
<proteinExistence type="predicted"/>
<accession>A0A8J3TG29</accession>
<protein>
    <submittedName>
        <fullName evidence="2">Glycerophosphoryl diester phosphodiesterase</fullName>
    </submittedName>
</protein>
<keyword evidence="3" id="KW-1185">Reference proteome</keyword>
<evidence type="ECO:0000313" key="2">
    <source>
        <dbReference type="EMBL" id="GII24916.1"/>
    </source>
</evidence>
<dbReference type="PANTHER" id="PTHR46211:SF13">
    <property type="entry name" value="GLYCEROPHOSPHODIESTER PHOSPHODIESTERASE 1-RELATED"/>
    <property type="match status" value="1"/>
</dbReference>
<comment type="caution">
    <text evidence="2">The sequence shown here is derived from an EMBL/GenBank/DDBJ whole genome shotgun (WGS) entry which is preliminary data.</text>
</comment>
<feature type="domain" description="GP-PDE" evidence="1">
    <location>
        <begin position="23"/>
        <end position="282"/>
    </location>
</feature>
<reference evidence="2" key="1">
    <citation type="submission" date="2021-01" db="EMBL/GenBank/DDBJ databases">
        <title>Whole genome shotgun sequence of Planosporangium mesophilum NBRC 109066.</title>
        <authorList>
            <person name="Komaki H."/>
            <person name="Tamura T."/>
        </authorList>
    </citation>
    <scope>NUCLEOTIDE SEQUENCE</scope>
    <source>
        <strain evidence="2">NBRC 109066</strain>
    </source>
</reference>
<dbReference type="GO" id="GO:0008081">
    <property type="term" value="F:phosphoric diester hydrolase activity"/>
    <property type="evidence" value="ECO:0007669"/>
    <property type="project" value="InterPro"/>
</dbReference>
<dbReference type="AlphaFoldDB" id="A0A8J3TG29"/>
<dbReference type="Proteomes" id="UP000599074">
    <property type="component" value="Unassembled WGS sequence"/>
</dbReference>
<gene>
    <name evidence="2" type="ORF">Pme01_45130</name>
</gene>
<dbReference type="InterPro" id="IPR030395">
    <property type="entry name" value="GP_PDE_dom"/>
</dbReference>
<dbReference type="Pfam" id="PF03009">
    <property type="entry name" value="GDPD"/>
    <property type="match status" value="1"/>
</dbReference>
<dbReference type="InterPro" id="IPR017946">
    <property type="entry name" value="PLC-like_Pdiesterase_TIM-brl"/>
</dbReference>
<dbReference type="EMBL" id="BOON01000043">
    <property type="protein sequence ID" value="GII24916.1"/>
    <property type="molecule type" value="Genomic_DNA"/>
</dbReference>
<organism evidence="2 3">
    <name type="scientific">Planosporangium mesophilum</name>
    <dbReference type="NCBI Taxonomy" id="689768"/>
    <lineage>
        <taxon>Bacteria</taxon>
        <taxon>Bacillati</taxon>
        <taxon>Actinomycetota</taxon>
        <taxon>Actinomycetes</taxon>
        <taxon>Micromonosporales</taxon>
        <taxon>Micromonosporaceae</taxon>
        <taxon>Planosporangium</taxon>
    </lineage>
</organism>
<name>A0A8J3TG29_9ACTN</name>
<evidence type="ECO:0000259" key="1">
    <source>
        <dbReference type="PROSITE" id="PS51704"/>
    </source>
</evidence>